<dbReference type="Proteomes" id="UP000274695">
    <property type="component" value="Unassembled WGS sequence"/>
</dbReference>
<proteinExistence type="predicted"/>
<protein>
    <submittedName>
        <fullName evidence="2">Uncharacterized protein</fullName>
    </submittedName>
</protein>
<evidence type="ECO:0000313" key="2">
    <source>
        <dbReference type="EMBL" id="RNL64482.1"/>
    </source>
</evidence>
<feature type="region of interest" description="Disordered" evidence="1">
    <location>
        <begin position="5"/>
        <end position="105"/>
    </location>
</feature>
<keyword evidence="3" id="KW-1185">Reference proteome</keyword>
<name>A0ABX9W2S5_9GAMM</name>
<evidence type="ECO:0000313" key="3">
    <source>
        <dbReference type="Proteomes" id="UP000274695"/>
    </source>
</evidence>
<sequence>MIVLRLLGRNCPEPAPARRSASRQGSITATGRKRAEHAQPLTARTPWYGEGKQQDRPTPPATPLGLASGARRPSRAGGVRDQSRMAAIRHEARGAAREPDGGTPGRYCAVLFVH</sequence>
<organism evidence="2 3">
    <name type="scientific">Zhongshania marina</name>
    <dbReference type="NCBI Taxonomy" id="2304603"/>
    <lineage>
        <taxon>Bacteria</taxon>
        <taxon>Pseudomonadati</taxon>
        <taxon>Pseudomonadota</taxon>
        <taxon>Gammaproteobacteria</taxon>
        <taxon>Cellvibrionales</taxon>
        <taxon>Spongiibacteraceae</taxon>
        <taxon>Zhongshania</taxon>
    </lineage>
</organism>
<evidence type="ECO:0000256" key="1">
    <source>
        <dbReference type="SAM" id="MobiDB-lite"/>
    </source>
</evidence>
<dbReference type="EMBL" id="RHGB01000008">
    <property type="protein sequence ID" value="RNL64482.1"/>
    <property type="molecule type" value="Genomic_DNA"/>
</dbReference>
<comment type="caution">
    <text evidence="2">The sequence shown here is derived from an EMBL/GenBank/DDBJ whole genome shotgun (WGS) entry which is preliminary data.</text>
</comment>
<reference evidence="2 3" key="1">
    <citation type="submission" date="2018-10" db="EMBL/GenBank/DDBJ databases">
        <title>Draft genome sequence of Zhongshania sp. DSW25-10.</title>
        <authorList>
            <person name="Oh J."/>
        </authorList>
    </citation>
    <scope>NUCLEOTIDE SEQUENCE [LARGE SCALE GENOMIC DNA]</scope>
    <source>
        <strain evidence="2 3">DSW25-10</strain>
    </source>
</reference>
<gene>
    <name evidence="2" type="ORF">D0911_08665</name>
</gene>
<feature type="compositionally biased region" description="Basic and acidic residues" evidence="1">
    <location>
        <begin position="88"/>
        <end position="100"/>
    </location>
</feature>
<accession>A0ABX9W2S5</accession>